<dbReference type="NCBIfam" id="NF037962">
    <property type="entry name" value="arsenic_eff"/>
    <property type="match status" value="1"/>
</dbReference>
<dbReference type="Proteomes" id="UP000308489">
    <property type="component" value="Chromosome 1"/>
</dbReference>
<organism evidence="2 3">
    <name type="scientific">Hathewaya histolytica</name>
    <name type="common">Clostridium histolyticum</name>
    <dbReference type="NCBI Taxonomy" id="1498"/>
    <lineage>
        <taxon>Bacteria</taxon>
        <taxon>Bacillati</taxon>
        <taxon>Bacillota</taxon>
        <taxon>Clostridia</taxon>
        <taxon>Eubacteriales</taxon>
        <taxon>Clostridiaceae</taxon>
        <taxon>Hathewaya</taxon>
    </lineage>
</organism>
<reference evidence="2 3" key="1">
    <citation type="submission" date="2019-05" db="EMBL/GenBank/DDBJ databases">
        <authorList>
            <consortium name="Pathogen Informatics"/>
        </authorList>
    </citation>
    <scope>NUCLEOTIDE SEQUENCE [LARGE SCALE GENOMIC DNA]</scope>
    <source>
        <strain evidence="2 3">NCTC503</strain>
    </source>
</reference>
<evidence type="ECO:0000313" key="3">
    <source>
        <dbReference type="Proteomes" id="UP000308489"/>
    </source>
</evidence>
<evidence type="ECO:0000313" key="2">
    <source>
        <dbReference type="EMBL" id="VTQ91071.1"/>
    </source>
</evidence>
<gene>
    <name evidence="2" type="ORF">NCTC503_01734</name>
</gene>
<keyword evidence="1" id="KW-0472">Membrane</keyword>
<sequence length="415" mass="45311">MFNDIIGIILKSAEDAFLQVGVFVGAVLIIFGYLDYKKGGKLVRGIENSKRLQPAIGAFLGLTPGCGGAILVMPLFIKGSVSFGTVIATLIATMGDSAFVLITVSMKHYILVSILSFIIAILVGYLVDYLNLEEKLSLRKNIEKSKKVASHKGLENVQTEFEKGKCKNCTSHNNNALHIGHNEGDYIDIALHHSKKETSLSIWSHKFTHGIGYKIFWLLITIGLVLGIALLAQIDVNTSMIIPHLGSIIGISGTIFSIVYMIINNKFLGDDTHEETESKMFSLKETFIHNAGETAFVNTWVFVAYIIYEISIYFMGGESVVQGWLTATGFISVIVGASIGLIPGCGPQIIFVTLFTKGFVPFAALLSNAISQDGDALFPLIAMDKKSSFWATVVTTIPALLFGAIFYFIEIKFLK</sequence>
<feature type="transmembrane region" description="Helical" evidence="1">
    <location>
        <begin position="287"/>
        <end position="308"/>
    </location>
</feature>
<proteinExistence type="predicted"/>
<dbReference type="Pfam" id="PF11449">
    <property type="entry name" value="ArsP_2"/>
    <property type="match status" value="1"/>
</dbReference>
<evidence type="ECO:0000256" key="1">
    <source>
        <dbReference type="SAM" id="Phobius"/>
    </source>
</evidence>
<keyword evidence="3" id="KW-1185">Reference proteome</keyword>
<feature type="transmembrane region" description="Helical" evidence="1">
    <location>
        <begin position="109"/>
        <end position="127"/>
    </location>
</feature>
<feature type="transmembrane region" description="Helical" evidence="1">
    <location>
        <begin position="215"/>
        <end position="234"/>
    </location>
</feature>
<feature type="transmembrane region" description="Helical" evidence="1">
    <location>
        <begin position="320"/>
        <end position="342"/>
    </location>
</feature>
<protein>
    <submittedName>
        <fullName evidence="2">Protein of uncharacterized function (DUF2899)</fullName>
    </submittedName>
</protein>
<name>A0A4U9RIK7_HATHI</name>
<keyword evidence="1" id="KW-0812">Transmembrane</keyword>
<keyword evidence="1" id="KW-1133">Transmembrane helix</keyword>
<dbReference type="AlphaFoldDB" id="A0A4U9RIK7"/>
<accession>A0A4U9RIK7</accession>
<dbReference type="OrthoDB" id="9783550at2"/>
<feature type="transmembrane region" description="Helical" evidence="1">
    <location>
        <begin position="16"/>
        <end position="34"/>
    </location>
</feature>
<dbReference type="InterPro" id="IPR021552">
    <property type="entry name" value="ArsP_2"/>
</dbReference>
<feature type="transmembrane region" description="Helical" evidence="1">
    <location>
        <begin position="83"/>
        <end position="102"/>
    </location>
</feature>
<dbReference type="RefSeq" id="WP_138210356.1">
    <property type="nucleotide sequence ID" value="NZ_CBCRUQ010000005.1"/>
</dbReference>
<feature type="transmembrane region" description="Helical" evidence="1">
    <location>
        <begin position="241"/>
        <end position="263"/>
    </location>
</feature>
<dbReference type="KEGG" id="hhw:NCTC503_01734"/>
<feature type="transmembrane region" description="Helical" evidence="1">
    <location>
        <begin position="388"/>
        <end position="409"/>
    </location>
</feature>
<feature type="transmembrane region" description="Helical" evidence="1">
    <location>
        <begin position="55"/>
        <end position="77"/>
    </location>
</feature>
<dbReference type="EMBL" id="LR590481">
    <property type="protein sequence ID" value="VTQ91071.1"/>
    <property type="molecule type" value="Genomic_DNA"/>
</dbReference>